<evidence type="ECO:0000256" key="4">
    <source>
        <dbReference type="ARBA" id="ARBA00023136"/>
    </source>
</evidence>
<sequence>MKLKIYLILAVVALSLTNCNDVLDRPSLTTAEDDAYWTNEEKVRLYANDFYSYFFVGYGVKYSETEYAPNANYTFNDDAVIMSTQRQFLRAVPTSKGSTSLSLMWESLFTGPTWNFAWIRKANIMIDRITNLMPNILTAEEYNHWLGVGRFFRGLEYARLVNVFGDVPYYDREIKNTDLDELYKERTPRNQVMDAVHDDFEYALENVRLNDGAQYVNRYVVAALVARWALFEASWQKYYYHDDARAKKFFQQAVKAAQFVMNSGKYDIVTDFRSLFGSTDLTNNKDCILYRKYDATQGITHSIASGCNMNSPTDVGPNLDLIKAFICVDGKDWQTSSLGNTDDFTLKNLIKTRDSRFEASFYHNPTNMAKSCYLYVTKFIPRAALDYIKTGGSPAPEFQGEKNVTGYPVLRYAEVLLNWIEAKAELATLGEGAIVQGDIDKSINKIRNRPLAPEALAQGVRKTVPMDLNALPDDPRRDPSVPSLLWEIRRERRMEFAFEFSRIVDLRRWKKLEYMDTDKNEDLLIGTWVNFQEEVSDQLKPENKGKLRVMDKNGKFIIYDGTNGAGMKGFFYPAENLGRLPFLNVPNINPYLSPIGTNQITTYKNKGYTLSQTEGWPSTIE</sequence>
<dbReference type="PATRIC" id="fig|1321819.3.peg.3168"/>
<dbReference type="EMBL" id="AWSV01000175">
    <property type="protein sequence ID" value="ERI81049.1"/>
    <property type="molecule type" value="Genomic_DNA"/>
</dbReference>
<dbReference type="Pfam" id="PF07980">
    <property type="entry name" value="SusD_RagB"/>
    <property type="match status" value="1"/>
</dbReference>
<keyword evidence="3" id="KW-0732">Signal</keyword>
<dbReference type="AlphaFoldDB" id="U2BSB0"/>
<proteinExistence type="inferred from homology"/>
<comment type="subcellular location">
    <subcellularLocation>
        <location evidence="1">Cell outer membrane</location>
    </subcellularLocation>
</comment>
<accession>U2BSB0</accession>
<comment type="caution">
    <text evidence="7">The sequence shown here is derived from an EMBL/GenBank/DDBJ whole genome shotgun (WGS) entry which is preliminary data.</text>
</comment>
<dbReference type="OrthoDB" id="1031584at2"/>
<protein>
    <submittedName>
        <fullName evidence="7">SusD family protein</fullName>
    </submittedName>
</protein>
<dbReference type="Proteomes" id="UP000016496">
    <property type="component" value="Unassembled WGS sequence"/>
</dbReference>
<evidence type="ECO:0000259" key="6">
    <source>
        <dbReference type="Pfam" id="PF07980"/>
    </source>
</evidence>
<dbReference type="GO" id="GO:0009279">
    <property type="term" value="C:cell outer membrane"/>
    <property type="evidence" value="ECO:0007669"/>
    <property type="project" value="UniProtKB-SubCell"/>
</dbReference>
<dbReference type="InterPro" id="IPR011990">
    <property type="entry name" value="TPR-like_helical_dom_sf"/>
</dbReference>
<reference evidence="7 8" key="1">
    <citation type="submission" date="2013-08" db="EMBL/GenBank/DDBJ databases">
        <authorList>
            <person name="Weinstock G."/>
            <person name="Sodergren E."/>
            <person name="Wylie T."/>
            <person name="Fulton L."/>
            <person name="Fulton R."/>
            <person name="Fronick C."/>
            <person name="O'Laughlin M."/>
            <person name="Godfrey J."/>
            <person name="Miner T."/>
            <person name="Herter B."/>
            <person name="Appelbaum E."/>
            <person name="Cordes M."/>
            <person name="Lek S."/>
            <person name="Wollam A."/>
            <person name="Pepin K.H."/>
            <person name="Palsikar V.B."/>
            <person name="Mitreva M."/>
            <person name="Wilson R.K."/>
        </authorList>
    </citation>
    <scope>NUCLEOTIDE SEQUENCE [LARGE SCALE GENOMIC DNA]</scope>
    <source>
        <strain evidence="7 8">F0041</strain>
    </source>
</reference>
<organism evidence="7 8">
    <name type="scientific">Bacteroides pyogenes F0041</name>
    <dbReference type="NCBI Taxonomy" id="1321819"/>
    <lineage>
        <taxon>Bacteria</taxon>
        <taxon>Pseudomonadati</taxon>
        <taxon>Bacteroidota</taxon>
        <taxon>Bacteroidia</taxon>
        <taxon>Bacteroidales</taxon>
        <taxon>Bacteroidaceae</taxon>
        <taxon>Bacteroides</taxon>
    </lineage>
</organism>
<evidence type="ECO:0000313" key="7">
    <source>
        <dbReference type="EMBL" id="ERI81049.1"/>
    </source>
</evidence>
<name>U2BSB0_9BACE</name>
<evidence type="ECO:0000256" key="5">
    <source>
        <dbReference type="ARBA" id="ARBA00023237"/>
    </source>
</evidence>
<dbReference type="SUPFAM" id="SSF48452">
    <property type="entry name" value="TPR-like"/>
    <property type="match status" value="1"/>
</dbReference>
<keyword evidence="5" id="KW-0998">Cell outer membrane</keyword>
<dbReference type="HOGENOM" id="CLU_015553_0_1_10"/>
<dbReference type="RefSeq" id="WP_021647244.1">
    <property type="nucleotide sequence ID" value="NZ_KE993167.1"/>
</dbReference>
<evidence type="ECO:0000256" key="2">
    <source>
        <dbReference type="ARBA" id="ARBA00006275"/>
    </source>
</evidence>
<comment type="similarity">
    <text evidence="2">Belongs to the SusD family.</text>
</comment>
<dbReference type="Gene3D" id="1.25.40.390">
    <property type="match status" value="1"/>
</dbReference>
<gene>
    <name evidence="7" type="ORF">HMPREF1981_03437</name>
</gene>
<evidence type="ECO:0000313" key="8">
    <source>
        <dbReference type="Proteomes" id="UP000016496"/>
    </source>
</evidence>
<keyword evidence="4" id="KW-0472">Membrane</keyword>
<evidence type="ECO:0000256" key="1">
    <source>
        <dbReference type="ARBA" id="ARBA00004442"/>
    </source>
</evidence>
<dbReference type="InterPro" id="IPR012944">
    <property type="entry name" value="SusD_RagB_dom"/>
</dbReference>
<evidence type="ECO:0000256" key="3">
    <source>
        <dbReference type="ARBA" id="ARBA00022729"/>
    </source>
</evidence>
<feature type="domain" description="RagB/SusD" evidence="6">
    <location>
        <begin position="297"/>
        <end position="616"/>
    </location>
</feature>